<sequence length="310" mass="35561">MKSNNKMLKMAYLLAIMVTANSCAVLAQTDCSQQSIKTVQPSIMVLPRTDRGEDLRTIMDEQPEVRVAISKVKQAFDDRAYTTLDFETTLNARMRGEVVTKESQSEFKNRIFNNIASDIVVEIDVIISQIGKDHRATLVLEANVTDNGNSMASVPIEGNWFETSDKILLIGSALKMKNDQKELLLDEFLRKMNEKWAEMRETGKTVRMEFSLAGDAEINMNQDVPSKGEKLKYVIEDWLEATALNNYYLISFVTETKLMVEDYRYSVRDPKNCTNMTTRKIERQLERFFDRIDIPAKFDNSRGTLYITIL</sequence>
<feature type="chain" id="PRO_5026983523" description="Lipoprotein" evidence="1">
    <location>
        <begin position="28"/>
        <end position="310"/>
    </location>
</feature>
<reference evidence="2 3" key="1">
    <citation type="submission" date="2020-01" db="EMBL/GenBank/DDBJ databases">
        <title>Bacteria diversity of Porities sp.</title>
        <authorList>
            <person name="Wang G."/>
        </authorList>
    </citation>
    <scope>NUCLEOTIDE SEQUENCE [LARGE SCALE GENOMIC DNA]</scope>
    <source>
        <strain evidence="2 3">R33</strain>
    </source>
</reference>
<keyword evidence="1" id="KW-0732">Signal</keyword>
<dbReference type="Proteomes" id="UP000475249">
    <property type="component" value="Unassembled WGS sequence"/>
</dbReference>
<dbReference type="Pfam" id="PF19672">
    <property type="entry name" value="DUF6175"/>
    <property type="match status" value="1"/>
</dbReference>
<protein>
    <recommendedName>
        <fullName evidence="4">Lipoprotein</fullName>
    </recommendedName>
</protein>
<accession>A0A6L9EI34</accession>
<evidence type="ECO:0008006" key="4">
    <source>
        <dbReference type="Google" id="ProtNLM"/>
    </source>
</evidence>
<evidence type="ECO:0000313" key="3">
    <source>
        <dbReference type="Proteomes" id="UP000475249"/>
    </source>
</evidence>
<keyword evidence="3" id="KW-1185">Reference proteome</keyword>
<dbReference type="InterPro" id="IPR046173">
    <property type="entry name" value="DUF6175"/>
</dbReference>
<dbReference type="RefSeq" id="WP_161437363.1">
    <property type="nucleotide sequence ID" value="NZ_WXYO01000009.1"/>
</dbReference>
<organism evidence="2 3">
    <name type="scientific">Poritiphilus flavus</name>
    <dbReference type="NCBI Taxonomy" id="2697053"/>
    <lineage>
        <taxon>Bacteria</taxon>
        <taxon>Pseudomonadati</taxon>
        <taxon>Bacteroidota</taxon>
        <taxon>Flavobacteriia</taxon>
        <taxon>Flavobacteriales</taxon>
        <taxon>Flavobacteriaceae</taxon>
        <taxon>Poritiphilus</taxon>
    </lineage>
</organism>
<dbReference type="EMBL" id="WXYO01000009">
    <property type="protein sequence ID" value="NAS14322.1"/>
    <property type="molecule type" value="Genomic_DNA"/>
</dbReference>
<feature type="signal peptide" evidence="1">
    <location>
        <begin position="1"/>
        <end position="27"/>
    </location>
</feature>
<comment type="caution">
    <text evidence="2">The sequence shown here is derived from an EMBL/GenBank/DDBJ whole genome shotgun (WGS) entry which is preliminary data.</text>
</comment>
<name>A0A6L9EI34_9FLAO</name>
<proteinExistence type="predicted"/>
<gene>
    <name evidence="2" type="ORF">GTQ38_20085</name>
</gene>
<evidence type="ECO:0000313" key="2">
    <source>
        <dbReference type="EMBL" id="NAS14322.1"/>
    </source>
</evidence>
<evidence type="ECO:0000256" key="1">
    <source>
        <dbReference type="SAM" id="SignalP"/>
    </source>
</evidence>
<dbReference type="AlphaFoldDB" id="A0A6L9EI34"/>